<gene>
    <name evidence="2" type="ORF">MCHLO_13805</name>
</gene>
<organism evidence="2 3">
    <name type="scientific">Mycena chlorophos</name>
    <name type="common">Agaric fungus</name>
    <name type="synonym">Agaricus chlorophos</name>
    <dbReference type="NCBI Taxonomy" id="658473"/>
    <lineage>
        <taxon>Eukaryota</taxon>
        <taxon>Fungi</taxon>
        <taxon>Dikarya</taxon>
        <taxon>Basidiomycota</taxon>
        <taxon>Agaricomycotina</taxon>
        <taxon>Agaricomycetes</taxon>
        <taxon>Agaricomycetidae</taxon>
        <taxon>Agaricales</taxon>
        <taxon>Marasmiineae</taxon>
        <taxon>Mycenaceae</taxon>
        <taxon>Mycena</taxon>
    </lineage>
</organism>
<evidence type="ECO:0000313" key="3">
    <source>
        <dbReference type="Proteomes" id="UP000815677"/>
    </source>
</evidence>
<keyword evidence="3" id="KW-1185">Reference proteome</keyword>
<reference evidence="2" key="1">
    <citation type="submission" date="2014-09" db="EMBL/GenBank/DDBJ databases">
        <title>Genome sequence of the luminous mushroom Mycena chlorophos for searching fungal bioluminescence genes.</title>
        <authorList>
            <person name="Tanaka Y."/>
            <person name="Kasuga D."/>
            <person name="Oba Y."/>
            <person name="Hase S."/>
            <person name="Sato K."/>
            <person name="Oba Y."/>
            <person name="Sakakibara Y."/>
        </authorList>
    </citation>
    <scope>NUCLEOTIDE SEQUENCE</scope>
</reference>
<dbReference type="Proteomes" id="UP000815677">
    <property type="component" value="Unassembled WGS sequence"/>
</dbReference>
<protein>
    <recommendedName>
        <fullName evidence="4">Fungal N-terminal domain-containing protein</fullName>
    </recommendedName>
</protein>
<feature type="compositionally biased region" description="Polar residues" evidence="1">
    <location>
        <begin position="287"/>
        <end position="302"/>
    </location>
</feature>
<sequence>MELSKHPSLDAPQGHVQWLLVFLANDASSFSALYTIVTAMDAGAELKESREKLFQLMSGLKGAADEYLALARKLGQEAEDIVGRFARDILSCLPVLADAKRDAVDLVADIRGGPTTPTTSSRRKQTISFPTQIASPPTASPQEERVAQSRHTIRSNLINNRVWPVQSASPWKTSSMGPPPITPVRLGRTAVALGNDNEPPPETNDDHDGFSSERMVWEMATRPARAAGRRQVRTRQKGAHATVPADGFDWVPMEVEVDPEPAQQNDVFSPATPSPSSHRPFQRTHSGRSLSFGTPLSAQAKG</sequence>
<evidence type="ECO:0000313" key="2">
    <source>
        <dbReference type="EMBL" id="GAT57245.1"/>
    </source>
</evidence>
<feature type="region of interest" description="Disordered" evidence="1">
    <location>
        <begin position="255"/>
        <end position="302"/>
    </location>
</feature>
<evidence type="ECO:0000256" key="1">
    <source>
        <dbReference type="SAM" id="MobiDB-lite"/>
    </source>
</evidence>
<name>A0ABQ0M1K4_MYCCL</name>
<evidence type="ECO:0008006" key="4">
    <source>
        <dbReference type="Google" id="ProtNLM"/>
    </source>
</evidence>
<dbReference type="EMBL" id="DF849426">
    <property type="protein sequence ID" value="GAT57245.1"/>
    <property type="molecule type" value="Genomic_DNA"/>
</dbReference>
<accession>A0ABQ0M1K4</accession>
<proteinExistence type="predicted"/>